<accession>A0A1I3WAY1</accession>
<evidence type="ECO:0000256" key="1">
    <source>
        <dbReference type="ARBA" id="ARBA00004953"/>
    </source>
</evidence>
<dbReference type="InterPro" id="IPR014776">
    <property type="entry name" value="4pyrrole_Mease_sub2"/>
</dbReference>
<dbReference type="InterPro" id="IPR000878">
    <property type="entry name" value="4pyrrol_Mease"/>
</dbReference>
<dbReference type="SUPFAM" id="SSF53335">
    <property type="entry name" value="S-adenosyl-L-methionine-dependent methyltransferases"/>
    <property type="match status" value="1"/>
</dbReference>
<dbReference type="InterPro" id="IPR014008">
    <property type="entry name" value="Cbl_synth_MTase_CbiT"/>
</dbReference>
<dbReference type="CDD" id="cd02440">
    <property type="entry name" value="AdoMet_MTases"/>
    <property type="match status" value="1"/>
</dbReference>
<keyword evidence="2" id="KW-0169">Cobalamin biosynthesis</keyword>
<reference evidence="7 8" key="1">
    <citation type="submission" date="2016-10" db="EMBL/GenBank/DDBJ databases">
        <authorList>
            <person name="Varghese N."/>
            <person name="Submissions S."/>
        </authorList>
    </citation>
    <scope>NUCLEOTIDE SEQUENCE [LARGE SCALE GENOMIC DNA]</scope>
    <source>
        <strain evidence="7 8">DSM 21822</strain>
    </source>
</reference>
<dbReference type="GO" id="GO:0009236">
    <property type="term" value="P:cobalamin biosynthetic process"/>
    <property type="evidence" value="ECO:0007669"/>
    <property type="project" value="UniProtKB-UniPathway"/>
</dbReference>
<dbReference type="InterPro" id="IPR006365">
    <property type="entry name" value="Cbl_synth_CobL"/>
</dbReference>
<comment type="pathway">
    <text evidence="1">Cofactor biosynthesis; adenosylcobalamin biosynthesis.</text>
</comment>
<organism evidence="7 8">
    <name type="scientific">Neomesorhizobium albiziae</name>
    <dbReference type="NCBI Taxonomy" id="335020"/>
    <lineage>
        <taxon>Bacteria</taxon>
        <taxon>Pseudomonadati</taxon>
        <taxon>Pseudomonadota</taxon>
        <taxon>Alphaproteobacteria</taxon>
        <taxon>Hyphomicrobiales</taxon>
        <taxon>Phyllobacteriaceae</taxon>
        <taxon>Neomesorhizobium</taxon>
    </lineage>
</organism>
<dbReference type="GO" id="GO:0008276">
    <property type="term" value="F:protein methyltransferase activity"/>
    <property type="evidence" value="ECO:0007669"/>
    <property type="project" value="InterPro"/>
</dbReference>
<gene>
    <name evidence="7" type="ORF">SAMN04488498_10268</name>
</gene>
<dbReference type="InterPro" id="IPR035996">
    <property type="entry name" value="4pyrrol_Methylase_sf"/>
</dbReference>
<evidence type="ECO:0000256" key="2">
    <source>
        <dbReference type="ARBA" id="ARBA00022573"/>
    </source>
</evidence>
<dbReference type="NCBIfam" id="TIGR02467">
    <property type="entry name" value="CbiE"/>
    <property type="match status" value="1"/>
</dbReference>
<name>A0A1I3WAY1_9HYPH</name>
<dbReference type="InterPro" id="IPR012818">
    <property type="entry name" value="CbiE"/>
</dbReference>
<dbReference type="Pfam" id="PF00590">
    <property type="entry name" value="TP_methylase"/>
    <property type="match status" value="1"/>
</dbReference>
<dbReference type="AlphaFoldDB" id="A0A1I3WAY1"/>
<protein>
    <submittedName>
        <fullName evidence="7">Precorrin-6Y C5,15-methyltransferase (Decarboxylating)</fullName>
    </submittedName>
</protein>
<dbReference type="InterPro" id="IPR050714">
    <property type="entry name" value="Cobalamin_biosynth_MTase"/>
</dbReference>
<dbReference type="NCBIfam" id="TIGR02469">
    <property type="entry name" value="CbiT"/>
    <property type="match status" value="1"/>
</dbReference>
<evidence type="ECO:0000256" key="4">
    <source>
        <dbReference type="ARBA" id="ARBA00022679"/>
    </source>
</evidence>
<dbReference type="InterPro" id="IPR029063">
    <property type="entry name" value="SAM-dependent_MTases_sf"/>
</dbReference>
<evidence type="ECO:0000313" key="7">
    <source>
        <dbReference type="EMBL" id="SFK04343.1"/>
    </source>
</evidence>
<keyword evidence="4 7" id="KW-0808">Transferase</keyword>
<dbReference type="InterPro" id="IPR014777">
    <property type="entry name" value="4pyrrole_Mease_sub1"/>
</dbReference>
<evidence type="ECO:0000313" key="8">
    <source>
        <dbReference type="Proteomes" id="UP000323300"/>
    </source>
</evidence>
<dbReference type="SUPFAM" id="SSF53790">
    <property type="entry name" value="Tetrapyrrole methylase"/>
    <property type="match status" value="1"/>
</dbReference>
<dbReference type="RefSeq" id="WP_149758550.1">
    <property type="nucleotide sequence ID" value="NZ_BSPE01000028.1"/>
</dbReference>
<keyword evidence="3 7" id="KW-0489">Methyltransferase</keyword>
<dbReference type="CDD" id="cd11644">
    <property type="entry name" value="Precorrin-6Y-MT"/>
    <property type="match status" value="1"/>
</dbReference>
<evidence type="ECO:0000256" key="5">
    <source>
        <dbReference type="ARBA" id="ARBA00022691"/>
    </source>
</evidence>
<evidence type="ECO:0000259" key="6">
    <source>
        <dbReference type="Pfam" id="PF00590"/>
    </source>
</evidence>
<dbReference type="PANTHER" id="PTHR43182:SF1">
    <property type="entry name" value="COBALT-PRECORRIN-7 C(5)-METHYLTRANSFERASE"/>
    <property type="match status" value="1"/>
</dbReference>
<dbReference type="Gene3D" id="3.40.50.150">
    <property type="entry name" value="Vaccinia Virus protein VP39"/>
    <property type="match status" value="1"/>
</dbReference>
<dbReference type="OrthoDB" id="9787825at2"/>
<evidence type="ECO:0000256" key="3">
    <source>
        <dbReference type="ARBA" id="ARBA00022603"/>
    </source>
</evidence>
<dbReference type="Proteomes" id="UP000323300">
    <property type="component" value="Unassembled WGS sequence"/>
</dbReference>
<keyword evidence="8" id="KW-1185">Reference proteome</keyword>
<feature type="domain" description="Tetrapyrrole methylase" evidence="6">
    <location>
        <begin position="11"/>
        <end position="194"/>
    </location>
</feature>
<proteinExistence type="predicted"/>
<dbReference type="UniPathway" id="UPA00148"/>
<sequence>MSTSPPPQKWLSVVGIGEDGIAGLGDAAKRKIAAAEFVFGGKRHLSLAGELIAGEARAWPSPFEKGIEAVIALRGRPVCVLASGDPFLHGVGATLARHVEAGEMDVLPAPSAFSLAAARLGWPLQSTATVSLHGKAIDLIRPQLHAGQRILALTSDADGPAALAKLLSGNGFRKSKLTILEALGGADEKITAQTAFAFSLAGINPLNLVAIEVVADADARILPLTPGLADDLFEHDGQITKREIRATTLSALSPRRGELLWDIGAGSGSVAIEWMLADVSLRAVAIEANSERAARIGRNAGAFGVPGLEIVEGRAPEALAGLDSPDAIFIGGGGSDDGVLAAAVDALKPGGRLVANAVTLEMEALLLAAYRERGGDLIRIAVSRAASVGSMNGWRPAMPVTQWSWVKPW</sequence>
<dbReference type="PANTHER" id="PTHR43182">
    <property type="entry name" value="COBALT-PRECORRIN-6B C(15)-METHYLTRANSFERASE (DECARBOXYLATING)"/>
    <property type="match status" value="1"/>
</dbReference>
<dbReference type="Gene3D" id="3.40.1010.10">
    <property type="entry name" value="Cobalt-precorrin-4 Transmethylase, Domain 1"/>
    <property type="match status" value="1"/>
</dbReference>
<dbReference type="Gene3D" id="3.30.950.10">
    <property type="entry name" value="Methyltransferase, Cobalt-precorrin-4 Transmethylase, Domain 2"/>
    <property type="match status" value="1"/>
</dbReference>
<dbReference type="GO" id="GO:0032259">
    <property type="term" value="P:methylation"/>
    <property type="evidence" value="ECO:0007669"/>
    <property type="project" value="UniProtKB-KW"/>
</dbReference>
<dbReference type="EMBL" id="FOSL01000002">
    <property type="protein sequence ID" value="SFK04343.1"/>
    <property type="molecule type" value="Genomic_DNA"/>
</dbReference>
<dbReference type="PIRSF" id="PIRSF036428">
    <property type="entry name" value="CobL"/>
    <property type="match status" value="1"/>
</dbReference>
<keyword evidence="5" id="KW-0949">S-adenosyl-L-methionine</keyword>